<protein>
    <recommendedName>
        <fullName evidence="4">MAR-binding filament-like protein 1-1</fullName>
    </recommendedName>
</protein>
<feature type="compositionally biased region" description="Polar residues" evidence="1">
    <location>
        <begin position="809"/>
        <end position="818"/>
    </location>
</feature>
<feature type="compositionally biased region" description="Basic and acidic residues" evidence="1">
    <location>
        <begin position="845"/>
        <end position="858"/>
    </location>
</feature>
<dbReference type="EMBL" id="JAAWWB010000001">
    <property type="protein sequence ID" value="KAG6792319.1"/>
    <property type="molecule type" value="Genomic_DNA"/>
</dbReference>
<dbReference type="GO" id="GO:0000793">
    <property type="term" value="C:condensed chromosome"/>
    <property type="evidence" value="ECO:0007669"/>
    <property type="project" value="TreeGrafter"/>
</dbReference>
<dbReference type="GO" id="GO:0007076">
    <property type="term" value="P:mitotic chromosome condensation"/>
    <property type="evidence" value="ECO:0007669"/>
    <property type="project" value="TreeGrafter"/>
</dbReference>
<dbReference type="PANTHER" id="PTHR43941:SF5">
    <property type="entry name" value="ELKS_RAB6-INTERACTING_CAST FAMILY PROTEIN"/>
    <property type="match status" value="1"/>
</dbReference>
<name>A0A8X8IYQ0_POPTO</name>
<evidence type="ECO:0008006" key="4">
    <source>
        <dbReference type="Google" id="ProtNLM"/>
    </source>
</evidence>
<feature type="compositionally biased region" description="Basic residues" evidence="1">
    <location>
        <begin position="864"/>
        <end position="876"/>
    </location>
</feature>
<dbReference type="PANTHER" id="PTHR43941">
    <property type="entry name" value="STRUCTURAL MAINTENANCE OF CHROMOSOMES PROTEIN 2"/>
    <property type="match status" value="1"/>
</dbReference>
<evidence type="ECO:0000313" key="2">
    <source>
        <dbReference type="EMBL" id="KAG6792319.1"/>
    </source>
</evidence>
<keyword evidence="3" id="KW-1185">Reference proteome</keyword>
<dbReference type="OrthoDB" id="10255522at2759"/>
<dbReference type="AlphaFoldDB" id="A0A8X8IYQ0"/>
<proteinExistence type="predicted"/>
<comment type="caution">
    <text evidence="2">The sequence shown here is derived from an EMBL/GenBank/DDBJ whole genome shotgun (WGS) entry which is preliminary data.</text>
</comment>
<reference evidence="2" key="1">
    <citation type="journal article" date="2020" name="bioRxiv">
        <title>Hybrid origin of Populus tomentosa Carr. identified through genome sequencing and phylogenomic analysis.</title>
        <authorList>
            <person name="An X."/>
            <person name="Gao K."/>
            <person name="Chen Z."/>
            <person name="Li J."/>
            <person name="Yang X."/>
            <person name="Yang X."/>
            <person name="Zhou J."/>
            <person name="Guo T."/>
            <person name="Zhao T."/>
            <person name="Huang S."/>
            <person name="Miao D."/>
            <person name="Khan W.U."/>
            <person name="Rao P."/>
            <person name="Ye M."/>
            <person name="Lei B."/>
            <person name="Liao W."/>
            <person name="Wang J."/>
            <person name="Ji L."/>
            <person name="Li Y."/>
            <person name="Guo B."/>
            <person name="Mustafa N.S."/>
            <person name="Li S."/>
            <person name="Yun Q."/>
            <person name="Keller S.R."/>
            <person name="Mao J."/>
            <person name="Zhang R."/>
            <person name="Strauss S.H."/>
        </authorList>
    </citation>
    <scope>NUCLEOTIDE SEQUENCE</scope>
    <source>
        <strain evidence="2">GM15</strain>
        <tissue evidence="2">Leaf</tissue>
    </source>
</reference>
<feature type="region of interest" description="Disordered" evidence="1">
    <location>
        <begin position="803"/>
        <end position="876"/>
    </location>
</feature>
<evidence type="ECO:0000313" key="3">
    <source>
        <dbReference type="Proteomes" id="UP000886885"/>
    </source>
</evidence>
<feature type="compositionally biased region" description="Low complexity" evidence="1">
    <location>
        <begin position="835"/>
        <end position="844"/>
    </location>
</feature>
<dbReference type="Proteomes" id="UP000886885">
    <property type="component" value="Chromosome 1A"/>
</dbReference>
<organism evidence="2 3">
    <name type="scientific">Populus tomentosa</name>
    <name type="common">Chinese white poplar</name>
    <dbReference type="NCBI Taxonomy" id="118781"/>
    <lineage>
        <taxon>Eukaryota</taxon>
        <taxon>Viridiplantae</taxon>
        <taxon>Streptophyta</taxon>
        <taxon>Embryophyta</taxon>
        <taxon>Tracheophyta</taxon>
        <taxon>Spermatophyta</taxon>
        <taxon>Magnoliopsida</taxon>
        <taxon>eudicotyledons</taxon>
        <taxon>Gunneridae</taxon>
        <taxon>Pentapetalae</taxon>
        <taxon>rosids</taxon>
        <taxon>fabids</taxon>
        <taxon>Malpighiales</taxon>
        <taxon>Salicaceae</taxon>
        <taxon>Saliceae</taxon>
        <taxon>Populus</taxon>
    </lineage>
</organism>
<accession>A0A8X8IYQ0</accession>
<feature type="compositionally biased region" description="Basic and acidic residues" evidence="1">
    <location>
        <begin position="819"/>
        <end position="832"/>
    </location>
</feature>
<dbReference type="GO" id="GO:0000785">
    <property type="term" value="C:chromatin"/>
    <property type="evidence" value="ECO:0007669"/>
    <property type="project" value="TreeGrafter"/>
</dbReference>
<evidence type="ECO:0000256" key="1">
    <source>
        <dbReference type="SAM" id="MobiDB-lite"/>
    </source>
</evidence>
<gene>
    <name evidence="2" type="ORF">POTOM_001464</name>
</gene>
<dbReference type="GO" id="GO:0000796">
    <property type="term" value="C:condensin complex"/>
    <property type="evidence" value="ECO:0007669"/>
    <property type="project" value="TreeGrafter"/>
</dbReference>
<sequence>MTMSFSMGSSYFLHSHFPSSTSSSSSSQPVSFHVKNSNNNEMTGRRRVVSACMGQEDPMEIVFRRKRAVLFLGISVLPFLQLRARALEGLVTRRRACIVEYVNACFLLLCSRLIKWAYEKTVFSEGVLSNQSPQSLFPAHVPEMKRLHSLLLCGCLLPSVCFVNHQTERRNLGGEERRNWRETRGTENGETVKETNEIGKNFLSMLKVLTFIFLTSEEATLMAPEADKKEELAIQRYTPPNPFLSLLNGLGIFGTGVLGALYALALKEKKATDKTVESMISKLKEKEATIESLEKNFESKLLNEQKEQMKQQKKAKEEQQFLLSQLNSANSIIAGLGQELKNEKRIIEELRVQAEGLESNLSKAGEDKKALEQLLKEKLSMIEALQDKISLLSSEIKDKEYNAQNLSSSLAEKELELKNLNYTHEQTNGELEKACSEIKGLKDELLKNKKELEMRNSVVDELNSKISSLIVERDESSRQLNTFQEEYNDLKSSSEKKAALDATLLREREYELHVLKEKLEVALNEASGNQARIEDLTRERNDLRRMLDDEVSNAKNLKDELHITQEALEKLREEASDLSEQLEHSQNQCTELQAEVSRILAEFAEVTETLQKSVEKAKQNGELLASELTAMKEQLRKTKEELQVMSQDLEMVTENRDSLQKELVDAYKKAEVAANELKAEKNIVSSLNKELQNLEKQMLKDKESRKSLEADLEEATKSLDEMNRNALILSGELEMANSRISSLEDEKQVLYKSLTEQKNAAKEAQENMEDAHNIVVRLGKEREGLEKKGKKLGEELASAKGEILRLRSKINSSNSAVNEQERQKTEAEDLRSRSKTTNSSSTVVSEEKSEGTEAEEKVTVNAKRSGKTRRRRASSQ</sequence>
<dbReference type="GO" id="GO:0003682">
    <property type="term" value="F:chromatin binding"/>
    <property type="evidence" value="ECO:0007669"/>
    <property type="project" value="TreeGrafter"/>
</dbReference>